<dbReference type="eggNOG" id="KOG4441">
    <property type="taxonomic scope" value="Eukaryota"/>
</dbReference>
<accession>L1IM38</accession>
<dbReference type="STRING" id="905079.L1IM38"/>
<reference evidence="4 6" key="1">
    <citation type="journal article" date="2012" name="Nature">
        <title>Algal genomes reveal evolutionary mosaicism and the fate of nucleomorphs.</title>
        <authorList>
            <consortium name="DOE Joint Genome Institute"/>
            <person name="Curtis B.A."/>
            <person name="Tanifuji G."/>
            <person name="Burki F."/>
            <person name="Gruber A."/>
            <person name="Irimia M."/>
            <person name="Maruyama S."/>
            <person name="Arias M.C."/>
            <person name="Ball S.G."/>
            <person name="Gile G.H."/>
            <person name="Hirakawa Y."/>
            <person name="Hopkins J.F."/>
            <person name="Kuo A."/>
            <person name="Rensing S.A."/>
            <person name="Schmutz J."/>
            <person name="Symeonidi A."/>
            <person name="Elias M."/>
            <person name="Eveleigh R.J."/>
            <person name="Herman E.K."/>
            <person name="Klute M.J."/>
            <person name="Nakayama T."/>
            <person name="Obornik M."/>
            <person name="Reyes-Prieto A."/>
            <person name="Armbrust E.V."/>
            <person name="Aves S.J."/>
            <person name="Beiko R.G."/>
            <person name="Coutinho P."/>
            <person name="Dacks J.B."/>
            <person name="Durnford D.G."/>
            <person name="Fast N.M."/>
            <person name="Green B.R."/>
            <person name="Grisdale C.J."/>
            <person name="Hempel F."/>
            <person name="Henrissat B."/>
            <person name="Hoppner M.P."/>
            <person name="Ishida K."/>
            <person name="Kim E."/>
            <person name="Koreny L."/>
            <person name="Kroth P.G."/>
            <person name="Liu Y."/>
            <person name="Malik S.B."/>
            <person name="Maier U.G."/>
            <person name="McRose D."/>
            <person name="Mock T."/>
            <person name="Neilson J.A."/>
            <person name="Onodera N.T."/>
            <person name="Poole A.M."/>
            <person name="Pritham E.J."/>
            <person name="Richards T.A."/>
            <person name="Rocap G."/>
            <person name="Roy S.W."/>
            <person name="Sarai C."/>
            <person name="Schaack S."/>
            <person name="Shirato S."/>
            <person name="Slamovits C.H."/>
            <person name="Spencer D.F."/>
            <person name="Suzuki S."/>
            <person name="Worden A.Z."/>
            <person name="Zauner S."/>
            <person name="Barry K."/>
            <person name="Bell C."/>
            <person name="Bharti A.K."/>
            <person name="Crow J.A."/>
            <person name="Grimwood J."/>
            <person name="Kramer R."/>
            <person name="Lindquist E."/>
            <person name="Lucas S."/>
            <person name="Salamov A."/>
            <person name="McFadden G.I."/>
            <person name="Lane C.E."/>
            <person name="Keeling P.J."/>
            <person name="Gray M.W."/>
            <person name="Grigoriev I.V."/>
            <person name="Archibald J.M."/>
        </authorList>
    </citation>
    <scope>NUCLEOTIDE SEQUENCE</scope>
    <source>
        <strain evidence="4 6">CCMP2712</strain>
    </source>
</reference>
<dbReference type="AlphaFoldDB" id="L1IM38"/>
<dbReference type="PaxDb" id="55529-EKX36855"/>
<evidence type="ECO:0000256" key="1">
    <source>
        <dbReference type="ARBA" id="ARBA00022441"/>
    </source>
</evidence>
<dbReference type="PANTHER" id="PTHR45632">
    <property type="entry name" value="LD33804P"/>
    <property type="match status" value="1"/>
</dbReference>
<feature type="compositionally biased region" description="Gly residues" evidence="3">
    <location>
        <begin position="250"/>
        <end position="260"/>
    </location>
</feature>
<keyword evidence="1" id="KW-0880">Kelch repeat</keyword>
<dbReference type="KEGG" id="gtt:GUITHDRAFT_145475"/>
<dbReference type="Proteomes" id="UP000011087">
    <property type="component" value="Unassembled WGS sequence"/>
</dbReference>
<reference evidence="5" key="3">
    <citation type="submission" date="2015-06" db="UniProtKB">
        <authorList>
            <consortium name="EnsemblProtists"/>
        </authorList>
    </citation>
    <scope>IDENTIFICATION</scope>
</reference>
<dbReference type="InterPro" id="IPR015915">
    <property type="entry name" value="Kelch-typ_b-propeller"/>
</dbReference>
<feature type="region of interest" description="Disordered" evidence="3">
    <location>
        <begin position="248"/>
        <end position="274"/>
    </location>
</feature>
<protein>
    <submittedName>
        <fullName evidence="4 5">Uncharacterized protein</fullName>
    </submittedName>
</protein>
<evidence type="ECO:0000313" key="4">
    <source>
        <dbReference type="EMBL" id="EKX36855.1"/>
    </source>
</evidence>
<dbReference type="Gene3D" id="2.120.10.80">
    <property type="entry name" value="Kelch-type beta propeller"/>
    <property type="match status" value="1"/>
</dbReference>
<organism evidence="4">
    <name type="scientific">Guillardia theta (strain CCMP2712)</name>
    <name type="common">Cryptophyte</name>
    <dbReference type="NCBI Taxonomy" id="905079"/>
    <lineage>
        <taxon>Eukaryota</taxon>
        <taxon>Cryptophyceae</taxon>
        <taxon>Pyrenomonadales</taxon>
        <taxon>Geminigeraceae</taxon>
        <taxon>Guillardia</taxon>
    </lineage>
</organism>
<dbReference type="RefSeq" id="XP_005823835.1">
    <property type="nucleotide sequence ID" value="XM_005823778.1"/>
</dbReference>
<dbReference type="HOGENOM" id="CLU_889786_0_0_1"/>
<evidence type="ECO:0000256" key="3">
    <source>
        <dbReference type="SAM" id="MobiDB-lite"/>
    </source>
</evidence>
<sequence length="313" mass="34486">MFCLILLLYFSLLPFPRLFLFVIIAEPQTCCYLFPFILSRRSVVSDGHLLGLGGFDHKERMVASVERYDASQNCWVEVSSLLHPRASMAVVAIDGYIFAMGGYDENGTVSSVCERWDPVAHRWDLVAPMLHPRAMCAAAVWDGMIYVSGGKGWRAGVKQAASMKREDDGEQEEGSGEAGKGKEEEEEEEYLKVVEKYDPQGDEWSQVSPLLLPRALHKMVVLPTNRGLRLCAVGGFTDRQSLAEKMQEVGEGGGEAGGGDGEGKAGGEGERNTKAREVCLSSSEYYDKGKDEWESCDELELPYPCAGFDITTV</sequence>
<dbReference type="OrthoDB" id="45365at2759"/>
<evidence type="ECO:0000256" key="2">
    <source>
        <dbReference type="ARBA" id="ARBA00022737"/>
    </source>
</evidence>
<feature type="compositionally biased region" description="Basic and acidic residues" evidence="3">
    <location>
        <begin position="261"/>
        <end position="274"/>
    </location>
</feature>
<dbReference type="SMART" id="SM00612">
    <property type="entry name" value="Kelch"/>
    <property type="match status" value="3"/>
</dbReference>
<dbReference type="SUPFAM" id="SSF117281">
    <property type="entry name" value="Kelch motif"/>
    <property type="match status" value="1"/>
</dbReference>
<evidence type="ECO:0000313" key="6">
    <source>
        <dbReference type="Proteomes" id="UP000011087"/>
    </source>
</evidence>
<dbReference type="GeneID" id="17293588"/>
<keyword evidence="6" id="KW-1185">Reference proteome</keyword>
<reference evidence="6" key="2">
    <citation type="submission" date="2012-11" db="EMBL/GenBank/DDBJ databases">
        <authorList>
            <person name="Kuo A."/>
            <person name="Curtis B.A."/>
            <person name="Tanifuji G."/>
            <person name="Burki F."/>
            <person name="Gruber A."/>
            <person name="Irimia M."/>
            <person name="Maruyama S."/>
            <person name="Arias M.C."/>
            <person name="Ball S.G."/>
            <person name="Gile G.H."/>
            <person name="Hirakawa Y."/>
            <person name="Hopkins J.F."/>
            <person name="Rensing S.A."/>
            <person name="Schmutz J."/>
            <person name="Symeonidi A."/>
            <person name="Elias M."/>
            <person name="Eveleigh R.J."/>
            <person name="Herman E.K."/>
            <person name="Klute M.J."/>
            <person name="Nakayama T."/>
            <person name="Obornik M."/>
            <person name="Reyes-Prieto A."/>
            <person name="Armbrust E.V."/>
            <person name="Aves S.J."/>
            <person name="Beiko R.G."/>
            <person name="Coutinho P."/>
            <person name="Dacks J.B."/>
            <person name="Durnford D.G."/>
            <person name="Fast N.M."/>
            <person name="Green B.R."/>
            <person name="Grisdale C."/>
            <person name="Hempe F."/>
            <person name="Henrissat B."/>
            <person name="Hoppner M.P."/>
            <person name="Ishida K.-I."/>
            <person name="Kim E."/>
            <person name="Koreny L."/>
            <person name="Kroth P.G."/>
            <person name="Liu Y."/>
            <person name="Malik S.-B."/>
            <person name="Maier U.G."/>
            <person name="McRose D."/>
            <person name="Mock T."/>
            <person name="Neilson J.A."/>
            <person name="Onodera N.T."/>
            <person name="Poole A.M."/>
            <person name="Pritham E.J."/>
            <person name="Richards T.A."/>
            <person name="Rocap G."/>
            <person name="Roy S.W."/>
            <person name="Sarai C."/>
            <person name="Schaack S."/>
            <person name="Shirato S."/>
            <person name="Slamovits C.H."/>
            <person name="Spencer D.F."/>
            <person name="Suzuki S."/>
            <person name="Worden A.Z."/>
            <person name="Zauner S."/>
            <person name="Barry K."/>
            <person name="Bell C."/>
            <person name="Bharti A.K."/>
            <person name="Crow J.A."/>
            <person name="Grimwood J."/>
            <person name="Kramer R."/>
            <person name="Lindquist E."/>
            <person name="Lucas S."/>
            <person name="Salamov A."/>
            <person name="McFadden G.I."/>
            <person name="Lane C.E."/>
            <person name="Keeling P.J."/>
            <person name="Gray M.W."/>
            <person name="Grigoriev I.V."/>
            <person name="Archibald J.M."/>
        </authorList>
    </citation>
    <scope>NUCLEOTIDE SEQUENCE</scope>
    <source>
        <strain evidence="6">CCMP2712</strain>
    </source>
</reference>
<gene>
    <name evidence="4" type="ORF">GUITHDRAFT_145475</name>
</gene>
<dbReference type="EMBL" id="JH993067">
    <property type="protein sequence ID" value="EKX36855.1"/>
    <property type="molecule type" value="Genomic_DNA"/>
</dbReference>
<dbReference type="EnsemblProtists" id="EKX36855">
    <property type="protein sequence ID" value="EKX36855"/>
    <property type="gene ID" value="GUITHDRAFT_145475"/>
</dbReference>
<dbReference type="Pfam" id="PF01344">
    <property type="entry name" value="Kelch_1"/>
    <property type="match status" value="2"/>
</dbReference>
<proteinExistence type="predicted"/>
<evidence type="ECO:0000313" key="5">
    <source>
        <dbReference type="EnsemblProtists" id="EKX36855"/>
    </source>
</evidence>
<name>L1IM38_GUITC</name>
<dbReference type="PANTHER" id="PTHR45632:SF3">
    <property type="entry name" value="KELCH-LIKE PROTEIN 32"/>
    <property type="match status" value="1"/>
</dbReference>
<feature type="region of interest" description="Disordered" evidence="3">
    <location>
        <begin position="158"/>
        <end position="191"/>
    </location>
</feature>
<dbReference type="InterPro" id="IPR006652">
    <property type="entry name" value="Kelch_1"/>
</dbReference>
<keyword evidence="2" id="KW-0677">Repeat</keyword>